<organism evidence="1 2">
    <name type="scientific">Agaricicola taiwanensis</name>
    <dbReference type="NCBI Taxonomy" id="591372"/>
    <lineage>
        <taxon>Bacteria</taxon>
        <taxon>Pseudomonadati</taxon>
        <taxon>Pseudomonadota</taxon>
        <taxon>Alphaproteobacteria</taxon>
        <taxon>Rhodobacterales</taxon>
        <taxon>Paracoccaceae</taxon>
        <taxon>Agaricicola</taxon>
    </lineage>
</organism>
<reference evidence="1" key="1">
    <citation type="journal article" date="2014" name="Int. J. Syst. Evol. Microbiol.">
        <title>Complete genome sequence of Corynebacterium casei LMG S-19264T (=DSM 44701T), isolated from a smear-ripened cheese.</title>
        <authorList>
            <consortium name="US DOE Joint Genome Institute (JGI-PGF)"/>
            <person name="Walter F."/>
            <person name="Albersmeier A."/>
            <person name="Kalinowski J."/>
            <person name="Ruckert C."/>
        </authorList>
    </citation>
    <scope>NUCLEOTIDE SEQUENCE</scope>
    <source>
        <strain evidence="1">CCM 7684</strain>
    </source>
</reference>
<dbReference type="Proteomes" id="UP000602745">
    <property type="component" value="Unassembled WGS sequence"/>
</dbReference>
<accession>A0A8J2YGI2</accession>
<dbReference type="EMBL" id="BMCP01000001">
    <property type="protein sequence ID" value="GGE35374.1"/>
    <property type="molecule type" value="Genomic_DNA"/>
</dbReference>
<keyword evidence="2" id="KW-1185">Reference proteome</keyword>
<proteinExistence type="predicted"/>
<dbReference type="AlphaFoldDB" id="A0A8J2YGI2"/>
<sequence length="129" mass="14057">MKRKDTAAQSGNARLKLAMSLEDKVLGGVAEETGMAPRHVQPRLMTWRKPDFVSHIGEGDETFQIVEAIVPAAKDAQGEIDLRGGLLPQALVRHSNVSRAQRSGSLRTWPGINLLGLRWSVSFARISSG</sequence>
<gene>
    <name evidence="1" type="ORF">GCM10007276_11100</name>
</gene>
<name>A0A8J2YGI2_9RHOB</name>
<reference evidence="1" key="2">
    <citation type="submission" date="2020-09" db="EMBL/GenBank/DDBJ databases">
        <authorList>
            <person name="Sun Q."/>
            <person name="Sedlacek I."/>
        </authorList>
    </citation>
    <scope>NUCLEOTIDE SEQUENCE</scope>
    <source>
        <strain evidence="1">CCM 7684</strain>
    </source>
</reference>
<evidence type="ECO:0000313" key="2">
    <source>
        <dbReference type="Proteomes" id="UP000602745"/>
    </source>
</evidence>
<evidence type="ECO:0000313" key="1">
    <source>
        <dbReference type="EMBL" id="GGE35374.1"/>
    </source>
</evidence>
<comment type="caution">
    <text evidence="1">The sequence shown here is derived from an EMBL/GenBank/DDBJ whole genome shotgun (WGS) entry which is preliminary data.</text>
</comment>
<protein>
    <submittedName>
        <fullName evidence="1">Uncharacterized protein</fullName>
    </submittedName>
</protein>